<dbReference type="PANTHER" id="PTHR14469:SF0">
    <property type="entry name" value="FAMILY WITH SEQUENCE SIMILARITY 113"/>
    <property type="match status" value="1"/>
</dbReference>
<dbReference type="PANTHER" id="PTHR14469">
    <property type="entry name" value="SARCOMA ANTIGEN NY-SAR-23"/>
    <property type="match status" value="1"/>
</dbReference>
<comment type="similarity">
    <text evidence="1">Belongs to the PC-esterase family.</text>
</comment>
<reference evidence="3" key="1">
    <citation type="submission" date="2023-10" db="EMBL/GenBank/DDBJ databases">
        <title>Genome assemblies of two species of porcelain crab, Petrolisthes cinctipes and Petrolisthes manimaculis (Anomura: Porcellanidae).</title>
        <authorList>
            <person name="Angst P."/>
        </authorList>
    </citation>
    <scope>NUCLEOTIDE SEQUENCE</scope>
    <source>
        <strain evidence="3">PB745_01</strain>
        <tissue evidence="3">Gill</tissue>
    </source>
</reference>
<dbReference type="SUPFAM" id="SSF52266">
    <property type="entry name" value="SGNH hydrolase"/>
    <property type="match status" value="1"/>
</dbReference>
<feature type="compositionally biased region" description="Basic and acidic residues" evidence="2">
    <location>
        <begin position="303"/>
        <end position="331"/>
    </location>
</feature>
<accession>A0AAE1FBE7</accession>
<evidence type="ECO:0000313" key="4">
    <source>
        <dbReference type="Proteomes" id="UP001286313"/>
    </source>
</evidence>
<evidence type="ECO:0000256" key="2">
    <source>
        <dbReference type="SAM" id="MobiDB-lite"/>
    </source>
</evidence>
<name>A0AAE1FBE7_PETCI</name>
<protein>
    <submittedName>
        <fullName evidence="3">Uncharacterized protein</fullName>
    </submittedName>
</protein>
<dbReference type="EMBL" id="JAWQEG010002551">
    <property type="protein sequence ID" value="KAK3871199.1"/>
    <property type="molecule type" value="Genomic_DNA"/>
</dbReference>
<gene>
    <name evidence="3" type="ORF">Pcinc_023645</name>
</gene>
<dbReference type="Gene3D" id="3.40.50.1110">
    <property type="entry name" value="SGNH hydrolase"/>
    <property type="match status" value="1"/>
</dbReference>
<keyword evidence="4" id="KW-1185">Reference proteome</keyword>
<dbReference type="AlphaFoldDB" id="A0AAE1FBE7"/>
<organism evidence="3 4">
    <name type="scientific">Petrolisthes cinctipes</name>
    <name type="common">Flat porcelain crab</name>
    <dbReference type="NCBI Taxonomy" id="88211"/>
    <lineage>
        <taxon>Eukaryota</taxon>
        <taxon>Metazoa</taxon>
        <taxon>Ecdysozoa</taxon>
        <taxon>Arthropoda</taxon>
        <taxon>Crustacea</taxon>
        <taxon>Multicrustacea</taxon>
        <taxon>Malacostraca</taxon>
        <taxon>Eumalacostraca</taxon>
        <taxon>Eucarida</taxon>
        <taxon>Decapoda</taxon>
        <taxon>Pleocyemata</taxon>
        <taxon>Anomura</taxon>
        <taxon>Galatheoidea</taxon>
        <taxon>Porcellanidae</taxon>
        <taxon>Petrolisthes</taxon>
    </lineage>
</organism>
<proteinExistence type="inferred from homology"/>
<comment type="caution">
    <text evidence="3">The sequence shown here is derived from an EMBL/GenBank/DDBJ whole genome shotgun (WGS) entry which is preliminary data.</text>
</comment>
<dbReference type="InterPro" id="IPR036514">
    <property type="entry name" value="SGNH_hydro_sf"/>
</dbReference>
<sequence>MADVFSLYDARNLLRDKFVLMFGDSNMRSIYKDLLFLMVEGSIAPADVFRRGGRRASYLGDVLVDASQKDTAGRDFFEIREYQNEVRVRYNFITRVYSARVKKELRAIEEGTLPVPDVVLLNSCLWDITRWGANKEEQYKKEVVQLLHELHCLLPPPRTLIIWTTTMPVATERVKGGVFIKQLEFMKHSMRFMILEANKFAEQVCKYFDVNVLDLHYYMRFQLHRRTNDGLHWEPPAIRHIINIILTHIALSWEEPLPGNFIGESLRMAQAEADSASMDNKEEILLDQDILTYIQNVKKNGSHGKEKSATKRENSEAKGKKNHPLRWESKKHVSVLGETRGKSGSTHRCRAAPSDMRKVVTTHSDGNFSITVQQRFSQNQSGCTRPPHEQGGAQTRGRGDEGMERSQPSAYRPTAARNVVTQYSMEQMNNDILSQQRYSNHQGNNMLLQEQYSRQQNSFVTRSQSNYGRQFDWSERYSFEPIPFWQDYPVNNFPWNTSNHQS</sequence>
<dbReference type="Proteomes" id="UP001286313">
    <property type="component" value="Unassembled WGS sequence"/>
</dbReference>
<evidence type="ECO:0000256" key="1">
    <source>
        <dbReference type="ARBA" id="ARBA00037957"/>
    </source>
</evidence>
<evidence type="ECO:0000313" key="3">
    <source>
        <dbReference type="EMBL" id="KAK3871199.1"/>
    </source>
</evidence>
<feature type="region of interest" description="Disordered" evidence="2">
    <location>
        <begin position="298"/>
        <end position="354"/>
    </location>
</feature>
<feature type="region of interest" description="Disordered" evidence="2">
    <location>
        <begin position="378"/>
        <end position="411"/>
    </location>
</feature>